<dbReference type="eggNOG" id="ENOG502SG2U">
    <property type="taxonomic scope" value="Eukaryota"/>
</dbReference>
<keyword evidence="2" id="KW-1185">Reference proteome</keyword>
<name>K0RRJ1_THAOC</name>
<reference evidence="1 2" key="1">
    <citation type="journal article" date="2012" name="Genome Biol.">
        <title>Genome and low-iron response of an oceanic diatom adapted to chronic iron limitation.</title>
        <authorList>
            <person name="Lommer M."/>
            <person name="Specht M."/>
            <person name="Roy A.S."/>
            <person name="Kraemer L."/>
            <person name="Andreson R."/>
            <person name="Gutowska M.A."/>
            <person name="Wolf J."/>
            <person name="Bergner S.V."/>
            <person name="Schilhabel M.B."/>
            <person name="Klostermeier U.C."/>
            <person name="Beiko R.G."/>
            <person name="Rosenstiel P."/>
            <person name="Hippler M."/>
            <person name="Laroche J."/>
        </authorList>
    </citation>
    <scope>NUCLEOTIDE SEQUENCE [LARGE SCALE GENOMIC DNA]</scope>
    <source>
        <strain evidence="1 2">CCMP1005</strain>
    </source>
</reference>
<dbReference type="EMBL" id="AGNL01041479">
    <property type="protein sequence ID" value="EJK51536.1"/>
    <property type="molecule type" value="Genomic_DNA"/>
</dbReference>
<dbReference type="Proteomes" id="UP000266841">
    <property type="component" value="Unassembled WGS sequence"/>
</dbReference>
<gene>
    <name evidence="1" type="ORF">THAOC_29281</name>
</gene>
<sequence>MRSHDSLSITISYQFIYQVALPNGVKEDADVVDSNRRNPLLEAVKQFYIYSAVVLRRFDCYAKRRTGARAADVQSDRARSPSLFAPSFFELGESCHGNSKGISTAIPLMATDATQYRPADGSRTSFDEPFSDPKRLLECSHECFGGVYYGQQYEEIADACGEGPVVLLTVPIRGPGAGTSKFSVVRVSESPQECACVGYLDCRGDGKFGGSGSDNGDSPTSLEVLRFMARQRYGPPKIVDCGVA</sequence>
<comment type="caution">
    <text evidence="1">The sequence shown here is derived from an EMBL/GenBank/DDBJ whole genome shotgun (WGS) entry which is preliminary data.</text>
</comment>
<dbReference type="AlphaFoldDB" id="K0RRJ1"/>
<dbReference type="OrthoDB" id="41922at2759"/>
<accession>K0RRJ1</accession>
<evidence type="ECO:0000313" key="1">
    <source>
        <dbReference type="EMBL" id="EJK51536.1"/>
    </source>
</evidence>
<evidence type="ECO:0000313" key="2">
    <source>
        <dbReference type="Proteomes" id="UP000266841"/>
    </source>
</evidence>
<organism evidence="1 2">
    <name type="scientific">Thalassiosira oceanica</name>
    <name type="common">Marine diatom</name>
    <dbReference type="NCBI Taxonomy" id="159749"/>
    <lineage>
        <taxon>Eukaryota</taxon>
        <taxon>Sar</taxon>
        <taxon>Stramenopiles</taxon>
        <taxon>Ochrophyta</taxon>
        <taxon>Bacillariophyta</taxon>
        <taxon>Coscinodiscophyceae</taxon>
        <taxon>Thalassiosirophycidae</taxon>
        <taxon>Thalassiosirales</taxon>
        <taxon>Thalassiosiraceae</taxon>
        <taxon>Thalassiosira</taxon>
    </lineage>
</organism>
<protein>
    <submittedName>
        <fullName evidence="1">Uncharacterized protein</fullName>
    </submittedName>
</protein>
<proteinExistence type="predicted"/>